<keyword evidence="2" id="KW-1185">Reference proteome</keyword>
<reference evidence="1 2" key="1">
    <citation type="submission" date="2016-10" db="EMBL/GenBank/DDBJ databases">
        <authorList>
            <person name="de Groot N.N."/>
        </authorList>
    </citation>
    <scope>NUCLEOTIDE SEQUENCE [LARGE SCALE GENOMIC DNA]</scope>
    <source>
        <strain evidence="1 2">DSM 23421</strain>
    </source>
</reference>
<organism evidence="1 2">
    <name type="scientific">Pricia antarctica</name>
    <dbReference type="NCBI Taxonomy" id="641691"/>
    <lineage>
        <taxon>Bacteria</taxon>
        <taxon>Pseudomonadati</taxon>
        <taxon>Bacteroidota</taxon>
        <taxon>Flavobacteriia</taxon>
        <taxon>Flavobacteriales</taxon>
        <taxon>Flavobacteriaceae</taxon>
        <taxon>Pricia</taxon>
    </lineage>
</organism>
<dbReference type="AlphaFoldDB" id="A0A1G6YG84"/>
<gene>
    <name evidence="1" type="ORF">SAMN05421636_102246</name>
</gene>
<evidence type="ECO:0000313" key="2">
    <source>
        <dbReference type="Proteomes" id="UP000199109"/>
    </source>
</evidence>
<dbReference type="EMBL" id="FNAO01000002">
    <property type="protein sequence ID" value="SDD89378.1"/>
    <property type="molecule type" value="Genomic_DNA"/>
</dbReference>
<accession>A0A1G6YG84</accession>
<evidence type="ECO:0000313" key="1">
    <source>
        <dbReference type="EMBL" id="SDD89378.1"/>
    </source>
</evidence>
<dbReference type="Proteomes" id="UP000199109">
    <property type="component" value="Unassembled WGS sequence"/>
</dbReference>
<dbReference type="STRING" id="641691.SAMN05421636_102246"/>
<protein>
    <submittedName>
        <fullName evidence="1">Uncharacterized protein</fullName>
    </submittedName>
</protein>
<proteinExistence type="predicted"/>
<sequence>MKETFHIVLQSYKIYKAKFLFNKFLEMKQWNYYEGKALSSSSNGS</sequence>
<name>A0A1G6YG84_9FLAO</name>